<dbReference type="CDD" id="cd00761">
    <property type="entry name" value="Glyco_tranf_GTA_type"/>
    <property type="match status" value="1"/>
</dbReference>
<name>A0A0R2Y6B7_9PSED</name>
<dbReference type="AlphaFoldDB" id="A0A0R2Y6B7"/>
<keyword evidence="1" id="KW-0472">Membrane</keyword>
<dbReference type="Pfam" id="PF00535">
    <property type="entry name" value="Glycos_transf_2"/>
    <property type="match status" value="1"/>
</dbReference>
<dbReference type="SUPFAM" id="SSF53448">
    <property type="entry name" value="Nucleotide-diphospho-sugar transferases"/>
    <property type="match status" value="1"/>
</dbReference>
<evidence type="ECO:0000259" key="2">
    <source>
        <dbReference type="Pfam" id="PF00535"/>
    </source>
</evidence>
<proteinExistence type="predicted"/>
<protein>
    <recommendedName>
        <fullName evidence="2">Glycosyltransferase 2-like domain-containing protein</fullName>
    </recommendedName>
</protein>
<gene>
    <name evidence="3" type="ORF">TU73_18345</name>
</gene>
<dbReference type="PANTHER" id="PTHR22916:SF3">
    <property type="entry name" value="UDP-GLCNAC:BETAGAL BETA-1,3-N-ACETYLGLUCOSAMINYLTRANSFERASE-LIKE PROTEIN 1"/>
    <property type="match status" value="1"/>
</dbReference>
<dbReference type="PATRIC" id="fig|75588.4.peg.422"/>
<evidence type="ECO:0000313" key="4">
    <source>
        <dbReference type="Proteomes" id="UP000051446"/>
    </source>
</evidence>
<dbReference type="EMBL" id="JYLH01000011">
    <property type="protein sequence ID" value="KRP43946.1"/>
    <property type="molecule type" value="Genomic_DNA"/>
</dbReference>
<sequence>MLLEKESAGPLVSMCIPVYNHQKFVERSIRSVINQSYENIELIIIDDGSSDLSRSFIQDLLPLCEQRFVRFTYIAQENQGLSTTLNTALEWSQGKYFSALASDDSILPEKTEFLIQYLESQPDCVAAFGSIYLIDDESRRTSTRIGSGRYSFRDVIMLKAQVPAAAGMLRLDTLRSVGGFNTNTRVEDWDMWLKLTSASKGYLQALPELVAEYRQHAENTLKQLDLMYEHQMKILQAYRECPEYTSAITALECTRFRNIASIRKKEALGNFLKLSCTLGAYKEIRFYQGIIHLFLKW</sequence>
<keyword evidence="1" id="KW-0997">Cell inner membrane</keyword>
<organism evidence="3 4">
    <name type="scientific">Pseudomonas libanensis</name>
    <dbReference type="NCBI Taxonomy" id="75588"/>
    <lineage>
        <taxon>Bacteria</taxon>
        <taxon>Pseudomonadati</taxon>
        <taxon>Pseudomonadota</taxon>
        <taxon>Gammaproteobacteria</taxon>
        <taxon>Pseudomonadales</taxon>
        <taxon>Pseudomonadaceae</taxon>
        <taxon>Pseudomonas</taxon>
    </lineage>
</organism>
<keyword evidence="1" id="KW-1003">Cell membrane</keyword>
<evidence type="ECO:0000313" key="3">
    <source>
        <dbReference type="EMBL" id="KRP43946.1"/>
    </source>
</evidence>
<dbReference type="RefSeq" id="WP_082642631.1">
    <property type="nucleotide sequence ID" value="NZ_JYLH01000011.1"/>
</dbReference>
<dbReference type="PANTHER" id="PTHR22916">
    <property type="entry name" value="GLYCOSYLTRANSFERASE"/>
    <property type="match status" value="1"/>
</dbReference>
<accession>A0A0R2Y6B7</accession>
<evidence type="ECO:0000256" key="1">
    <source>
        <dbReference type="ARBA" id="ARBA00022519"/>
    </source>
</evidence>
<dbReference type="InterPro" id="IPR029044">
    <property type="entry name" value="Nucleotide-diphossugar_trans"/>
</dbReference>
<dbReference type="Proteomes" id="UP000051446">
    <property type="component" value="Unassembled WGS sequence"/>
</dbReference>
<dbReference type="InterPro" id="IPR001173">
    <property type="entry name" value="Glyco_trans_2-like"/>
</dbReference>
<reference evidence="3 4" key="1">
    <citation type="submission" date="2015-02" db="EMBL/GenBank/DDBJ databases">
        <title>Pseudomonas helleri sp. nov. and Pseudomonas weihenstephanensis sp. nov., isolated from raw cows milk.</title>
        <authorList>
            <person name="von Neubeck M."/>
            <person name="Huptas C."/>
            <person name="Wenning M."/>
            <person name="Scherer S."/>
        </authorList>
    </citation>
    <scope>NUCLEOTIDE SEQUENCE [LARGE SCALE GENOMIC DNA]</scope>
    <source>
        <strain evidence="3 4">DSM 17149</strain>
    </source>
</reference>
<dbReference type="Gene3D" id="3.90.550.10">
    <property type="entry name" value="Spore Coat Polysaccharide Biosynthesis Protein SpsA, Chain A"/>
    <property type="match status" value="1"/>
</dbReference>
<comment type="caution">
    <text evidence="3">The sequence shown here is derived from an EMBL/GenBank/DDBJ whole genome shotgun (WGS) entry which is preliminary data.</text>
</comment>
<feature type="domain" description="Glycosyltransferase 2-like" evidence="2">
    <location>
        <begin position="13"/>
        <end position="163"/>
    </location>
</feature>
<dbReference type="GO" id="GO:0016758">
    <property type="term" value="F:hexosyltransferase activity"/>
    <property type="evidence" value="ECO:0007669"/>
    <property type="project" value="UniProtKB-ARBA"/>
</dbReference>